<comment type="caution">
    <text evidence="1">The sequence shown here is derived from an EMBL/GenBank/DDBJ whole genome shotgun (WGS) entry which is preliminary data.</text>
</comment>
<proteinExistence type="predicted"/>
<name>A0A9P7SE86_9HYPO</name>
<organism evidence="1 2">
    <name type="scientific">Claviceps pazoutovae</name>
    <dbReference type="NCBI Taxonomy" id="1649127"/>
    <lineage>
        <taxon>Eukaryota</taxon>
        <taxon>Fungi</taxon>
        <taxon>Dikarya</taxon>
        <taxon>Ascomycota</taxon>
        <taxon>Pezizomycotina</taxon>
        <taxon>Sordariomycetes</taxon>
        <taxon>Hypocreomycetidae</taxon>
        <taxon>Hypocreales</taxon>
        <taxon>Clavicipitaceae</taxon>
        <taxon>Claviceps</taxon>
    </lineage>
</organism>
<evidence type="ECO:0000313" key="2">
    <source>
        <dbReference type="Proteomes" id="UP000706124"/>
    </source>
</evidence>
<dbReference type="OrthoDB" id="10465413at2759"/>
<accession>A0A9P7SE86</accession>
<keyword evidence="2" id="KW-1185">Reference proteome</keyword>
<dbReference type="Proteomes" id="UP000706124">
    <property type="component" value="Unassembled WGS sequence"/>
</dbReference>
<dbReference type="EMBL" id="SRPO01000469">
    <property type="protein sequence ID" value="KAG5932238.1"/>
    <property type="molecule type" value="Genomic_DNA"/>
</dbReference>
<gene>
    <name evidence="1" type="ORF">E4U60_005364</name>
</gene>
<reference evidence="1 2" key="1">
    <citation type="journal article" date="2020" name="bioRxiv">
        <title>Whole genome comparisons of ergot fungi reveals the divergence and evolution of species within the genus Claviceps are the result of varying mechanisms driving genome evolution and host range expansion.</title>
        <authorList>
            <person name="Wyka S.A."/>
            <person name="Mondo S.J."/>
            <person name="Liu M."/>
            <person name="Dettman J."/>
            <person name="Nalam V."/>
            <person name="Broders K.D."/>
        </authorList>
    </citation>
    <scope>NUCLEOTIDE SEQUENCE [LARGE SCALE GENOMIC DNA]</scope>
    <source>
        <strain evidence="1 2">CCC 1485</strain>
    </source>
</reference>
<dbReference type="AlphaFoldDB" id="A0A9P7SE86"/>
<sequence>MAALLEAPASTLAARQGYRQKQGFGKLCRSVRPSLGKSPSHRLEQDKPQVKIEVRGLEHAAGLQDAHDIVVARQPHARSIVVVTDAIVAAAVLGVVGVGKDGEVRKRRAIFTVRWFKTLLRLLKVLEHHLKRLRATAPEEIVNVLALHHDTMLALDEQLKDTRRVASVGQLSHQGFMVLSTALAVSDEGNRITRSVIMNHRLAETDFEGGG</sequence>
<evidence type="ECO:0000313" key="1">
    <source>
        <dbReference type="EMBL" id="KAG5932238.1"/>
    </source>
</evidence>
<protein>
    <submittedName>
        <fullName evidence="1">Uncharacterized protein</fullName>
    </submittedName>
</protein>